<keyword evidence="1" id="KW-0408">Iron</keyword>
<dbReference type="InterPro" id="IPR001539">
    <property type="entry name" value="Peptidase_U32"/>
</dbReference>
<dbReference type="GO" id="GO:0008233">
    <property type="term" value="F:peptidase activity"/>
    <property type="evidence" value="ECO:0007669"/>
    <property type="project" value="UniProtKB-KW"/>
</dbReference>
<keyword evidence="1" id="KW-0831">Ubiquinone biosynthesis</keyword>
<dbReference type="Pfam" id="PF01136">
    <property type="entry name" value="Peptidase_U32"/>
    <property type="match status" value="1"/>
</dbReference>
<feature type="binding site" evidence="1">
    <location>
        <position position="199"/>
    </location>
    <ligand>
        <name>[4Fe-4S] cluster</name>
        <dbReference type="ChEBI" id="CHEBI:49883"/>
    </ligand>
</feature>
<accession>A0A1I4PXN9</accession>
<dbReference type="InterPro" id="IPR051454">
    <property type="entry name" value="RNA/ubiquinone_mod_enzymes"/>
</dbReference>
<comment type="similarity">
    <text evidence="1">Belongs to the peptidase U32 family. UbiV subfamily.</text>
</comment>
<dbReference type="PANTHER" id="PTHR30217">
    <property type="entry name" value="PEPTIDASE U32 FAMILY"/>
    <property type="match status" value="1"/>
</dbReference>
<keyword evidence="2" id="KW-0645">Protease</keyword>
<sequence>MLKLTMGPILFYWDRQKIMDFYADMAEQPLDVIYLGETVCSKRRALSLDDWLGLARELRQMNPEREVVVSGLALIEAASELSSLRRLCDNGEITVEANDMGAIQRLSQNGVSFVGGPALNIYNAYAMQELCEAGMRRWVPPVECSGELIGHLIEQAREAGITLPEIELFAWGKLPLAYSARCFTARAENRPKDDCGFICQDYPDGLPLHSQENQPLFTINGIQTMSADACNLLAEYPRIEALGIDLLRLSPRAEDMQSVVQAFDQVRRGQPAPLAVDGCNGYWHGKPGMLRVEEAGLC</sequence>
<name>A0A1I4PXN9_9GAMM</name>
<dbReference type="GO" id="GO:0051539">
    <property type="term" value="F:4 iron, 4 sulfur cluster binding"/>
    <property type="evidence" value="ECO:0007669"/>
    <property type="project" value="UniProtKB-UniRule"/>
</dbReference>
<dbReference type="HAMAP" id="MF_02233">
    <property type="entry name" value="UbiV"/>
    <property type="match status" value="1"/>
</dbReference>
<comment type="pathway">
    <text evidence="1">Cofactor biosynthesis; ubiquinone biosynthesis.</text>
</comment>
<comment type="function">
    <text evidence="1">Required for O(2)-independent ubiquinone (coenzyme Q) biosynthesis. Together with UbiU, is essential for the C6-hydroxylation reaction in the oxygen-independent ubiquinone biosynthesis pathway.</text>
</comment>
<feature type="binding site" evidence="1">
    <location>
        <position position="182"/>
    </location>
    <ligand>
        <name>[4Fe-4S] cluster</name>
        <dbReference type="ChEBI" id="CHEBI:49883"/>
    </ligand>
</feature>
<proteinExistence type="inferred from homology"/>
<dbReference type="AlphaFoldDB" id="A0A1I4PXN9"/>
<keyword evidence="1" id="KW-0004">4Fe-4S</keyword>
<gene>
    <name evidence="1" type="primary">ubiV</name>
    <name evidence="2" type="ORF">SAMN05216217_103166</name>
</gene>
<protein>
    <recommendedName>
        <fullName evidence="1">Ubiquinone biosynthesis protein UbiV</fullName>
    </recommendedName>
</protein>
<keyword evidence="1" id="KW-0411">Iron-sulfur</keyword>
<keyword evidence="2" id="KW-0378">Hydrolase</keyword>
<feature type="binding site" evidence="1">
    <location>
        <position position="195"/>
    </location>
    <ligand>
        <name>[4Fe-4S] cluster</name>
        <dbReference type="ChEBI" id="CHEBI:49883"/>
    </ligand>
</feature>
<organism evidence="2 3">
    <name type="scientific">Halopseudomonas yangmingensis</name>
    <dbReference type="NCBI Taxonomy" id="1720063"/>
    <lineage>
        <taxon>Bacteria</taxon>
        <taxon>Pseudomonadati</taxon>
        <taxon>Pseudomonadota</taxon>
        <taxon>Gammaproteobacteria</taxon>
        <taxon>Pseudomonadales</taxon>
        <taxon>Pseudomonadaceae</taxon>
        <taxon>Halopseudomonas</taxon>
    </lineage>
</organism>
<evidence type="ECO:0000256" key="1">
    <source>
        <dbReference type="HAMAP-Rule" id="MF_02233"/>
    </source>
</evidence>
<dbReference type="STRING" id="1720063.SAMN05216217_103166"/>
<keyword evidence="3" id="KW-1185">Reference proteome</keyword>
<dbReference type="Proteomes" id="UP000243629">
    <property type="component" value="Unassembled WGS sequence"/>
</dbReference>
<dbReference type="PANTHER" id="PTHR30217:SF11">
    <property type="entry name" value="UBIQUINONE BIOSYNTHESIS PROTEIN UBIV"/>
    <property type="match status" value="1"/>
</dbReference>
<keyword evidence="1" id="KW-0479">Metal-binding</keyword>
<dbReference type="EMBL" id="FOUI01000003">
    <property type="protein sequence ID" value="SFM32569.1"/>
    <property type="molecule type" value="Genomic_DNA"/>
</dbReference>
<dbReference type="GO" id="GO:0006508">
    <property type="term" value="P:proteolysis"/>
    <property type="evidence" value="ECO:0007669"/>
    <property type="project" value="UniProtKB-KW"/>
</dbReference>
<dbReference type="GO" id="GO:0006744">
    <property type="term" value="P:ubiquinone biosynthetic process"/>
    <property type="evidence" value="ECO:0007669"/>
    <property type="project" value="UniProtKB-UniRule"/>
</dbReference>
<dbReference type="NCBIfam" id="NF011991">
    <property type="entry name" value="PRK15447.1"/>
    <property type="match status" value="1"/>
</dbReference>
<dbReference type="UniPathway" id="UPA00232"/>
<comment type="cofactor">
    <cofactor evidence="1">
        <name>[4Fe-4S] cluster</name>
        <dbReference type="ChEBI" id="CHEBI:49883"/>
    </cofactor>
</comment>
<feature type="binding site" evidence="1">
    <location>
        <position position="40"/>
    </location>
    <ligand>
        <name>[4Fe-4S] cluster</name>
        <dbReference type="ChEBI" id="CHEBI:49883"/>
    </ligand>
</feature>
<comment type="subunit">
    <text evidence="1">Forms a heterodimer with UbiU.</text>
</comment>
<evidence type="ECO:0000313" key="3">
    <source>
        <dbReference type="Proteomes" id="UP000243629"/>
    </source>
</evidence>
<evidence type="ECO:0000313" key="2">
    <source>
        <dbReference type="EMBL" id="SFM32569.1"/>
    </source>
</evidence>
<dbReference type="GO" id="GO:0046872">
    <property type="term" value="F:metal ion binding"/>
    <property type="evidence" value="ECO:0007669"/>
    <property type="project" value="UniProtKB-KW"/>
</dbReference>
<reference evidence="3" key="1">
    <citation type="submission" date="2016-10" db="EMBL/GenBank/DDBJ databases">
        <authorList>
            <person name="Varghese N."/>
            <person name="Submissions S."/>
        </authorList>
    </citation>
    <scope>NUCLEOTIDE SEQUENCE [LARGE SCALE GENOMIC DNA]</scope>
    <source>
        <strain evidence="3">DSM 24213</strain>
    </source>
</reference>
<dbReference type="InterPro" id="IPR043693">
    <property type="entry name" value="UbiV"/>
</dbReference>